<dbReference type="Proteomes" id="UP001294444">
    <property type="component" value="Unassembled WGS sequence"/>
</dbReference>
<dbReference type="EMBL" id="OAPG01000004">
    <property type="protein sequence ID" value="SNX83540.1"/>
    <property type="molecule type" value="Genomic_DNA"/>
</dbReference>
<sequence length="107" mass="11835">MKLDQRTSDGTDDYDEEAGREARTLFDTCNGGTIPQSGERLSQAAEPEPESEPVNAVEAKNEIYIVGWTAAQCTDVVCRAKSNQTQAQTDKVTTMTAMNERWPNTVY</sequence>
<organism evidence="2 3">
    <name type="scientific">Melanopsichium pennsylvanicum</name>
    <dbReference type="NCBI Taxonomy" id="63383"/>
    <lineage>
        <taxon>Eukaryota</taxon>
        <taxon>Fungi</taxon>
        <taxon>Dikarya</taxon>
        <taxon>Basidiomycota</taxon>
        <taxon>Ustilaginomycotina</taxon>
        <taxon>Ustilaginomycetes</taxon>
        <taxon>Ustilaginales</taxon>
        <taxon>Ustilaginaceae</taxon>
        <taxon>Melanopsichium</taxon>
    </lineage>
</organism>
<evidence type="ECO:0000313" key="2">
    <source>
        <dbReference type="EMBL" id="SNX83540.1"/>
    </source>
</evidence>
<comment type="caution">
    <text evidence="2">The sequence shown here is derived from an EMBL/GenBank/DDBJ whole genome shotgun (WGS) entry which is preliminary data.</text>
</comment>
<dbReference type="AlphaFoldDB" id="A0AAJ4XJ83"/>
<name>A0AAJ4XJ83_9BASI</name>
<protein>
    <submittedName>
        <fullName evidence="2">Uncharacterized protein</fullName>
    </submittedName>
</protein>
<gene>
    <name evidence="2" type="ORF">MEPE_02247</name>
</gene>
<evidence type="ECO:0000313" key="3">
    <source>
        <dbReference type="Proteomes" id="UP001294444"/>
    </source>
</evidence>
<feature type="region of interest" description="Disordered" evidence="1">
    <location>
        <begin position="1"/>
        <end position="53"/>
    </location>
</feature>
<proteinExistence type="predicted"/>
<evidence type="ECO:0000256" key="1">
    <source>
        <dbReference type="SAM" id="MobiDB-lite"/>
    </source>
</evidence>
<accession>A0AAJ4XJ83</accession>
<reference evidence="2" key="1">
    <citation type="submission" date="2023-10" db="EMBL/GenBank/DDBJ databases">
        <authorList>
            <person name="Guldener U."/>
        </authorList>
    </citation>
    <scope>NUCLEOTIDE SEQUENCE</scope>
    <source>
        <strain evidence="2">Mp4</strain>
    </source>
</reference>
<keyword evidence="3" id="KW-1185">Reference proteome</keyword>
<feature type="compositionally biased region" description="Polar residues" evidence="1">
    <location>
        <begin position="30"/>
        <end position="40"/>
    </location>
</feature>